<accession>A0ABR6W8S9</accession>
<comment type="caution">
    <text evidence="1">The sequence shown here is derived from an EMBL/GenBank/DDBJ whole genome shotgun (WGS) entry which is preliminary data.</text>
</comment>
<proteinExistence type="predicted"/>
<dbReference type="InterPro" id="IPR025354">
    <property type="entry name" value="DUF4258"/>
</dbReference>
<reference evidence="1 2" key="1">
    <citation type="submission" date="2019-06" db="EMBL/GenBank/DDBJ databases">
        <title>Spirosoma utsteinense sp. nov. isolated from Antarctic ice-free soils.</title>
        <authorList>
            <person name="Tahon G."/>
        </authorList>
    </citation>
    <scope>NUCLEOTIDE SEQUENCE [LARGE SCALE GENOMIC DNA]</scope>
    <source>
        <strain evidence="1 2">LMG 31447</strain>
    </source>
</reference>
<organism evidence="1 2">
    <name type="scientific">Spirosoma utsteinense</name>
    <dbReference type="NCBI Taxonomy" id="2585773"/>
    <lineage>
        <taxon>Bacteria</taxon>
        <taxon>Pseudomonadati</taxon>
        <taxon>Bacteroidota</taxon>
        <taxon>Cytophagia</taxon>
        <taxon>Cytophagales</taxon>
        <taxon>Cytophagaceae</taxon>
        <taxon>Spirosoma</taxon>
    </lineage>
</organism>
<sequence length="58" mass="6527">MFNRAITQEEVEHVIKHGEAIAAYPMAKPYPSLLHFAFVDARPIHIVIAQSSDGECYL</sequence>
<gene>
    <name evidence="1" type="ORF">FH603_3082</name>
</gene>
<evidence type="ECO:0008006" key="3">
    <source>
        <dbReference type="Google" id="ProtNLM"/>
    </source>
</evidence>
<protein>
    <recommendedName>
        <fullName evidence="3">DUF4258 domain-containing protein</fullName>
    </recommendedName>
</protein>
<keyword evidence="2" id="KW-1185">Reference proteome</keyword>
<dbReference type="Proteomes" id="UP000700732">
    <property type="component" value="Unassembled WGS sequence"/>
</dbReference>
<evidence type="ECO:0000313" key="2">
    <source>
        <dbReference type="Proteomes" id="UP000700732"/>
    </source>
</evidence>
<dbReference type="Pfam" id="PF14076">
    <property type="entry name" value="DUF4258"/>
    <property type="match status" value="1"/>
</dbReference>
<dbReference type="EMBL" id="VFIA01000017">
    <property type="protein sequence ID" value="MBC3792568.1"/>
    <property type="molecule type" value="Genomic_DNA"/>
</dbReference>
<evidence type="ECO:0000313" key="1">
    <source>
        <dbReference type="EMBL" id="MBC3792568.1"/>
    </source>
</evidence>
<name>A0ABR6W8S9_9BACT</name>